<gene>
    <name evidence="1" type="ORF">CASFOL_005749</name>
</gene>
<reference evidence="2" key="1">
    <citation type="journal article" date="2024" name="IScience">
        <title>Strigolactones Initiate the Formation of Haustorium-like Structures in Castilleja.</title>
        <authorList>
            <person name="Buerger M."/>
            <person name="Peterson D."/>
            <person name="Chory J."/>
        </authorList>
    </citation>
    <scope>NUCLEOTIDE SEQUENCE [LARGE SCALE GENOMIC DNA]</scope>
</reference>
<evidence type="ECO:0000313" key="2">
    <source>
        <dbReference type="Proteomes" id="UP001632038"/>
    </source>
</evidence>
<dbReference type="EMBL" id="JAVIJP010000007">
    <property type="protein sequence ID" value="KAL3649346.1"/>
    <property type="molecule type" value="Genomic_DNA"/>
</dbReference>
<dbReference type="Proteomes" id="UP001632038">
    <property type="component" value="Unassembled WGS sequence"/>
</dbReference>
<proteinExistence type="predicted"/>
<evidence type="ECO:0000313" key="1">
    <source>
        <dbReference type="EMBL" id="KAL3649346.1"/>
    </source>
</evidence>
<accession>A0ABD3E8C9</accession>
<keyword evidence="2" id="KW-1185">Reference proteome</keyword>
<protein>
    <submittedName>
        <fullName evidence="1">Uncharacterized protein</fullName>
    </submittedName>
</protein>
<dbReference type="AlphaFoldDB" id="A0ABD3E8C9"/>
<comment type="caution">
    <text evidence="1">The sequence shown here is derived from an EMBL/GenBank/DDBJ whole genome shotgun (WGS) entry which is preliminary data.</text>
</comment>
<organism evidence="1 2">
    <name type="scientific">Castilleja foliolosa</name>
    <dbReference type="NCBI Taxonomy" id="1961234"/>
    <lineage>
        <taxon>Eukaryota</taxon>
        <taxon>Viridiplantae</taxon>
        <taxon>Streptophyta</taxon>
        <taxon>Embryophyta</taxon>
        <taxon>Tracheophyta</taxon>
        <taxon>Spermatophyta</taxon>
        <taxon>Magnoliopsida</taxon>
        <taxon>eudicotyledons</taxon>
        <taxon>Gunneridae</taxon>
        <taxon>Pentapetalae</taxon>
        <taxon>asterids</taxon>
        <taxon>lamiids</taxon>
        <taxon>Lamiales</taxon>
        <taxon>Orobanchaceae</taxon>
        <taxon>Pedicularideae</taxon>
        <taxon>Castillejinae</taxon>
        <taxon>Castilleja</taxon>
    </lineage>
</organism>
<sequence>MRKKEDGSIWLFTTEKFEGSRPFTVQANHGGFSEGGY</sequence>
<name>A0ABD3E8C9_9LAMI</name>